<dbReference type="Pfam" id="PF20681">
    <property type="entry name" value="DUF6818"/>
    <property type="match status" value="1"/>
</dbReference>
<feature type="region of interest" description="Disordered" evidence="1">
    <location>
        <begin position="210"/>
        <end position="238"/>
    </location>
</feature>
<feature type="compositionally biased region" description="Polar residues" evidence="1">
    <location>
        <begin position="221"/>
        <end position="238"/>
    </location>
</feature>
<organism evidence="3 4">
    <name type="scientific">Phytophthora fragariae</name>
    <dbReference type="NCBI Taxonomy" id="53985"/>
    <lineage>
        <taxon>Eukaryota</taxon>
        <taxon>Sar</taxon>
        <taxon>Stramenopiles</taxon>
        <taxon>Oomycota</taxon>
        <taxon>Peronosporomycetes</taxon>
        <taxon>Peronosporales</taxon>
        <taxon>Peronosporaceae</taxon>
        <taxon>Phytophthora</taxon>
    </lineage>
</organism>
<dbReference type="Proteomes" id="UP000441208">
    <property type="component" value="Unassembled WGS sequence"/>
</dbReference>
<evidence type="ECO:0000313" key="4">
    <source>
        <dbReference type="Proteomes" id="UP000441208"/>
    </source>
</evidence>
<protein>
    <recommendedName>
        <fullName evidence="2">DUF6818 domain-containing protein</fullName>
    </recommendedName>
</protein>
<feature type="region of interest" description="Disordered" evidence="1">
    <location>
        <begin position="124"/>
        <end position="193"/>
    </location>
</feature>
<name>A0A6A3Q310_9STRA</name>
<dbReference type="InterPro" id="IPR049203">
    <property type="entry name" value="DUF6818"/>
</dbReference>
<dbReference type="EMBL" id="QXFZ01003679">
    <property type="protein sequence ID" value="KAE9067654.1"/>
    <property type="molecule type" value="Genomic_DNA"/>
</dbReference>
<feature type="compositionally biased region" description="Acidic residues" evidence="1">
    <location>
        <begin position="128"/>
        <end position="139"/>
    </location>
</feature>
<accession>A0A6A3Q310</accession>
<evidence type="ECO:0000313" key="3">
    <source>
        <dbReference type="EMBL" id="KAE9067654.1"/>
    </source>
</evidence>
<gene>
    <name evidence="3" type="ORF">PF007_g27990</name>
</gene>
<reference evidence="3 4" key="1">
    <citation type="submission" date="2018-08" db="EMBL/GenBank/DDBJ databases">
        <title>Genomic investigation of the strawberry pathogen Phytophthora fragariae indicates pathogenicity is determined by transcriptional variation in three key races.</title>
        <authorList>
            <person name="Adams T.M."/>
            <person name="Armitage A.D."/>
            <person name="Sobczyk M.K."/>
            <person name="Bates H.J."/>
            <person name="Dunwell J.M."/>
            <person name="Nellist C.F."/>
            <person name="Harrison R.J."/>
        </authorList>
    </citation>
    <scope>NUCLEOTIDE SEQUENCE [LARGE SCALE GENOMIC DNA]</scope>
    <source>
        <strain evidence="3 4">NOV-71</strain>
    </source>
</reference>
<sequence>MAGRGRRQGYNNYSVQEQMLLCQIVEKIVPLGRNMREQVALHYNTNRNRTSPERDLESLRREFKSLYGKPKPTGKGEVPLRLRPVVWAKSIQMKIESEGGVQTSHDGLDGGEDDAALEDAVRVATAQEGDESDSDEESEGPVNADRDETERDDVVSEGTPAAGTEQEGDAISQYAQRSSPPPTPQTQATGTIVTGDGTIDVSLVHLFSLSGDSSDGEDDTNANSTADPPSSAQGTPSQTVNNLDARLLLLELRCCEALAVPVQLDEGPTRRRLHPIGRCCKETQGGRQKMIERSTKIATSTSPATGWEVTTYVCFVTTSQP</sequence>
<evidence type="ECO:0000259" key="2">
    <source>
        <dbReference type="Pfam" id="PF20681"/>
    </source>
</evidence>
<dbReference type="PANTHER" id="PTHR34409">
    <property type="entry name" value="SET DOMAIN-CONTAINING PROTEIN"/>
    <property type="match status" value="1"/>
</dbReference>
<evidence type="ECO:0000256" key="1">
    <source>
        <dbReference type="SAM" id="MobiDB-lite"/>
    </source>
</evidence>
<proteinExistence type="predicted"/>
<dbReference type="PANTHER" id="PTHR34409:SF1">
    <property type="entry name" value="MYB-LIKE DOMAIN-CONTAINING PROTEIN"/>
    <property type="match status" value="1"/>
</dbReference>
<dbReference type="AlphaFoldDB" id="A0A6A3Q310"/>
<feature type="domain" description="DUF6818" evidence="2">
    <location>
        <begin position="30"/>
        <end position="113"/>
    </location>
</feature>
<comment type="caution">
    <text evidence="3">The sequence shown here is derived from an EMBL/GenBank/DDBJ whole genome shotgun (WGS) entry which is preliminary data.</text>
</comment>
<feature type="compositionally biased region" description="Basic and acidic residues" evidence="1">
    <location>
        <begin position="144"/>
        <end position="154"/>
    </location>
</feature>